<dbReference type="InterPro" id="IPR053146">
    <property type="entry name" value="QDO-like"/>
</dbReference>
<dbReference type="PANTHER" id="PTHR36440:SF1">
    <property type="entry name" value="PUTATIVE (AFU_ORTHOLOGUE AFUA_8G07350)-RELATED"/>
    <property type="match status" value="1"/>
</dbReference>
<dbReference type="SUPFAM" id="SSF51182">
    <property type="entry name" value="RmlC-like cupins"/>
    <property type="match status" value="1"/>
</dbReference>
<dbReference type="Proteomes" id="UP000094094">
    <property type="component" value="Chromosome"/>
</dbReference>
<dbReference type="AlphaFoldDB" id="A0A1D7VN58"/>
<dbReference type="RefSeq" id="WP_069570307.1">
    <property type="nucleotide sequence ID" value="NZ_CP017157.1"/>
</dbReference>
<dbReference type="OrthoDB" id="9791637at2"/>
<dbReference type="EMBL" id="CP017157">
    <property type="protein sequence ID" value="AOP48172.1"/>
    <property type="molecule type" value="Genomic_DNA"/>
</dbReference>
<sequence>MTEQLPTPARPLLRSPEEGELVDVAGVAHFFRLTAEHTDGHFSFEEFSLAPGVIGARPHVHDGHDEYFYVLEGELTLHTGDGEVTAGPGHLLAATRGTPHGFRNAGPTTARALCLYTPAGYENYFRDVHAAVSTGAEATDELLAEFRSRYRTRSFPDAANPVSG</sequence>
<dbReference type="KEGG" id="slc:SL103_19790"/>
<evidence type="ECO:0000313" key="3">
    <source>
        <dbReference type="Proteomes" id="UP000094094"/>
    </source>
</evidence>
<keyword evidence="3" id="KW-1185">Reference proteome</keyword>
<dbReference type="Gene3D" id="2.60.120.10">
    <property type="entry name" value="Jelly Rolls"/>
    <property type="match status" value="1"/>
</dbReference>
<evidence type="ECO:0000259" key="1">
    <source>
        <dbReference type="Pfam" id="PF07883"/>
    </source>
</evidence>
<dbReference type="PANTHER" id="PTHR36440">
    <property type="entry name" value="PUTATIVE (AFU_ORTHOLOGUE AFUA_8G07350)-RELATED"/>
    <property type="match status" value="1"/>
</dbReference>
<accession>A0A1D7VN58</accession>
<reference evidence="2 3" key="1">
    <citation type="submission" date="2016-09" db="EMBL/GenBank/DDBJ databases">
        <title>Complete genome sequencing of Streptomyces lydicus 103 and metabolic pathways analysis of antibiotic biosynthesis.</title>
        <authorList>
            <person name="Jia N."/>
            <person name="Ding M.-Z."/>
            <person name="Gao F."/>
            <person name="Yuan Y.-J."/>
        </authorList>
    </citation>
    <scope>NUCLEOTIDE SEQUENCE [LARGE SCALE GENOMIC DNA]</scope>
    <source>
        <strain evidence="2 3">103</strain>
    </source>
</reference>
<evidence type="ECO:0000313" key="2">
    <source>
        <dbReference type="EMBL" id="AOP48172.1"/>
    </source>
</evidence>
<dbReference type="Pfam" id="PF07883">
    <property type="entry name" value="Cupin_2"/>
    <property type="match status" value="1"/>
</dbReference>
<feature type="domain" description="Cupin type-2" evidence="1">
    <location>
        <begin position="47"/>
        <end position="116"/>
    </location>
</feature>
<dbReference type="InterPro" id="IPR011051">
    <property type="entry name" value="RmlC_Cupin_sf"/>
</dbReference>
<organism evidence="2 3">
    <name type="scientific">Streptomyces lydicus</name>
    <dbReference type="NCBI Taxonomy" id="47763"/>
    <lineage>
        <taxon>Bacteria</taxon>
        <taxon>Bacillati</taxon>
        <taxon>Actinomycetota</taxon>
        <taxon>Actinomycetes</taxon>
        <taxon>Kitasatosporales</taxon>
        <taxon>Streptomycetaceae</taxon>
        <taxon>Streptomyces</taxon>
    </lineage>
</organism>
<proteinExistence type="predicted"/>
<dbReference type="InterPro" id="IPR014710">
    <property type="entry name" value="RmlC-like_jellyroll"/>
</dbReference>
<protein>
    <recommendedName>
        <fullName evidence="1">Cupin type-2 domain-containing protein</fullName>
    </recommendedName>
</protein>
<dbReference type="InterPro" id="IPR013096">
    <property type="entry name" value="Cupin_2"/>
</dbReference>
<name>A0A1D7VN58_9ACTN</name>
<gene>
    <name evidence="2" type="ORF">SL103_19790</name>
</gene>